<reference evidence="1" key="1">
    <citation type="journal article" date="2023" name="Int. J. Syst. Evol. Microbiol.">
        <title>&lt;i&gt;Shewanella septentrionalis&lt;/i&gt; sp. nov. and &lt;i&gt;Shewanella holmiensis&lt;/i&gt; sp. nov., isolated from Baltic Sea water and sediments.</title>
        <authorList>
            <person name="Martin-Rodriguez A.J."/>
            <person name="Thorell K."/>
            <person name="Joffre E."/>
            <person name="Jensie-Markopoulos S."/>
            <person name="Moore E.R.B."/>
            <person name="Sjoling A."/>
        </authorList>
    </citation>
    <scope>NUCLEOTIDE SEQUENCE</scope>
    <source>
        <strain evidence="1">SP1S2-7</strain>
    </source>
</reference>
<dbReference type="InterPro" id="IPR021248">
    <property type="entry name" value="DUF2787"/>
</dbReference>
<name>A0A9X2WL93_9GAMM</name>
<protein>
    <submittedName>
        <fullName evidence="1">DUF2787 domain-containing protein</fullName>
    </submittedName>
</protein>
<dbReference type="AlphaFoldDB" id="A0A9X2WL93"/>
<dbReference type="EMBL" id="JAMTCD010000005">
    <property type="protein sequence ID" value="MCT7941333.1"/>
    <property type="molecule type" value="Genomic_DNA"/>
</dbReference>
<sequence length="137" mass="15843">MTIQFNKNQRPAVPARLYGVLAKELKNTNPSNANAITLNFRDPDYSAESGGYHPVEVRLEKQNEIWRMIYMTDFAFQGQPYPELAKEIDICFNSHQVYSAFSGWLNPHHGKELVDLFIKNFISYYAMDAYQVEVSLD</sequence>
<keyword evidence="2" id="KW-1185">Reference proteome</keyword>
<comment type="caution">
    <text evidence="1">The sequence shown here is derived from an EMBL/GenBank/DDBJ whole genome shotgun (WGS) entry which is preliminary data.</text>
</comment>
<dbReference type="PANTHER" id="PTHR38978">
    <property type="entry name" value="DUF2787 DOMAIN-CONTAINING PROTEIN"/>
    <property type="match status" value="1"/>
</dbReference>
<dbReference type="Gene3D" id="3.10.450.430">
    <property type="entry name" value="Protein of unknown function DUF2787"/>
    <property type="match status" value="1"/>
</dbReference>
<dbReference type="PANTHER" id="PTHR38978:SF2">
    <property type="entry name" value="DUF2787 DOMAIN-CONTAINING PROTEIN"/>
    <property type="match status" value="1"/>
</dbReference>
<gene>
    <name evidence="1" type="ORF">NE535_05915</name>
</gene>
<proteinExistence type="predicted"/>
<evidence type="ECO:0000313" key="1">
    <source>
        <dbReference type="EMBL" id="MCT7941333.1"/>
    </source>
</evidence>
<dbReference type="RefSeq" id="WP_261297744.1">
    <property type="nucleotide sequence ID" value="NZ_JAMTCD010000005.1"/>
</dbReference>
<dbReference type="Proteomes" id="UP001155546">
    <property type="component" value="Unassembled WGS sequence"/>
</dbReference>
<accession>A0A9X2WL93</accession>
<evidence type="ECO:0000313" key="2">
    <source>
        <dbReference type="Proteomes" id="UP001155546"/>
    </source>
</evidence>
<dbReference type="Pfam" id="PF10980">
    <property type="entry name" value="DUF2787"/>
    <property type="match status" value="1"/>
</dbReference>
<organism evidence="1 2">
    <name type="scientific">Shewanella holmiensis</name>
    <dbReference type="NCBI Taxonomy" id="2952222"/>
    <lineage>
        <taxon>Bacteria</taxon>
        <taxon>Pseudomonadati</taxon>
        <taxon>Pseudomonadota</taxon>
        <taxon>Gammaproteobacteria</taxon>
        <taxon>Alteromonadales</taxon>
        <taxon>Shewanellaceae</taxon>
        <taxon>Shewanella</taxon>
    </lineage>
</organism>